<evidence type="ECO:0000256" key="12">
    <source>
        <dbReference type="PIRSR" id="PIRSR602717-51"/>
    </source>
</evidence>
<dbReference type="Gene3D" id="3.40.630.30">
    <property type="match status" value="1"/>
</dbReference>
<dbReference type="PROSITE" id="PS51726">
    <property type="entry name" value="MYST_HAT"/>
    <property type="match status" value="1"/>
</dbReference>
<evidence type="ECO:0000313" key="15">
    <source>
        <dbReference type="EMBL" id="PAA49918.1"/>
    </source>
</evidence>
<keyword evidence="5" id="KW-0808">Transferase</keyword>
<feature type="active site" description="Proton donor/acceptor" evidence="12">
    <location>
        <position position="506"/>
    </location>
</feature>
<evidence type="ECO:0000256" key="8">
    <source>
        <dbReference type="ARBA" id="ARBA00022833"/>
    </source>
</evidence>
<evidence type="ECO:0000256" key="3">
    <source>
        <dbReference type="ARBA" id="ARBA00013184"/>
    </source>
</evidence>
<dbReference type="InterPro" id="IPR036388">
    <property type="entry name" value="WH-like_DNA-bd_sf"/>
</dbReference>
<dbReference type="Gene3D" id="1.10.10.10">
    <property type="entry name" value="Winged helix-like DNA-binding domain superfamily/Winged helix DNA-binding domain"/>
    <property type="match status" value="1"/>
</dbReference>
<dbReference type="GO" id="GO:0005634">
    <property type="term" value="C:nucleus"/>
    <property type="evidence" value="ECO:0007669"/>
    <property type="project" value="UniProtKB-SubCell"/>
</dbReference>
<feature type="region of interest" description="Disordered" evidence="13">
    <location>
        <begin position="152"/>
        <end position="258"/>
    </location>
</feature>
<name>A0A267DKT6_9PLAT</name>
<evidence type="ECO:0000256" key="7">
    <source>
        <dbReference type="ARBA" id="ARBA00022771"/>
    </source>
</evidence>
<dbReference type="Pfam" id="PF21524">
    <property type="entry name" value="SAMD1_WH"/>
    <property type="match status" value="1"/>
</dbReference>
<dbReference type="GO" id="GO:0003682">
    <property type="term" value="F:chromatin binding"/>
    <property type="evidence" value="ECO:0007669"/>
    <property type="project" value="TreeGrafter"/>
</dbReference>
<evidence type="ECO:0000256" key="13">
    <source>
        <dbReference type="SAM" id="MobiDB-lite"/>
    </source>
</evidence>
<dbReference type="SUPFAM" id="SSF55729">
    <property type="entry name" value="Acyl-CoA N-acyltransferases (Nat)"/>
    <property type="match status" value="1"/>
</dbReference>
<gene>
    <name evidence="15" type="ORF">BOX15_Mlig007089g4</name>
</gene>
<dbReference type="InterPro" id="IPR040706">
    <property type="entry name" value="Zf-MYST"/>
</dbReference>
<evidence type="ECO:0000256" key="2">
    <source>
        <dbReference type="ARBA" id="ARBA00010107"/>
    </source>
</evidence>
<dbReference type="PANTHER" id="PTHR10615">
    <property type="entry name" value="HISTONE ACETYLTRANSFERASE"/>
    <property type="match status" value="1"/>
</dbReference>
<dbReference type="GO" id="GO:0003677">
    <property type="term" value="F:DNA binding"/>
    <property type="evidence" value="ECO:0007669"/>
    <property type="project" value="InterPro"/>
</dbReference>
<evidence type="ECO:0000256" key="9">
    <source>
        <dbReference type="ARBA" id="ARBA00022853"/>
    </source>
</evidence>
<keyword evidence="8" id="KW-0862">Zinc</keyword>
<evidence type="ECO:0000256" key="1">
    <source>
        <dbReference type="ARBA" id="ARBA00004123"/>
    </source>
</evidence>
<feature type="compositionally biased region" description="Basic and acidic residues" evidence="13">
    <location>
        <begin position="123"/>
        <end position="136"/>
    </location>
</feature>
<dbReference type="GO" id="GO:0006357">
    <property type="term" value="P:regulation of transcription by RNA polymerase II"/>
    <property type="evidence" value="ECO:0007669"/>
    <property type="project" value="TreeGrafter"/>
</dbReference>
<dbReference type="OrthoDB" id="787137at2759"/>
<dbReference type="EC" id="2.3.1.48" evidence="3"/>
<evidence type="ECO:0000259" key="14">
    <source>
        <dbReference type="PROSITE" id="PS51726"/>
    </source>
</evidence>
<protein>
    <recommendedName>
        <fullName evidence="3">histone acetyltransferase</fullName>
        <ecNumber evidence="3">2.3.1.48</ecNumber>
    </recommendedName>
</protein>
<evidence type="ECO:0000313" key="16">
    <source>
        <dbReference type="Proteomes" id="UP000215902"/>
    </source>
</evidence>
<comment type="similarity">
    <text evidence="2">Belongs to the MYST (SAS/MOZ) family.</text>
</comment>
<dbReference type="GO" id="GO:0008270">
    <property type="term" value="F:zinc ion binding"/>
    <property type="evidence" value="ECO:0007669"/>
    <property type="project" value="UniProtKB-KW"/>
</dbReference>
<keyword evidence="7" id="KW-0863">Zinc-finger</keyword>
<evidence type="ECO:0000256" key="11">
    <source>
        <dbReference type="ARBA" id="ARBA00023242"/>
    </source>
</evidence>
<organism evidence="15 16">
    <name type="scientific">Macrostomum lignano</name>
    <dbReference type="NCBI Taxonomy" id="282301"/>
    <lineage>
        <taxon>Eukaryota</taxon>
        <taxon>Metazoa</taxon>
        <taxon>Spiralia</taxon>
        <taxon>Lophotrochozoa</taxon>
        <taxon>Platyhelminthes</taxon>
        <taxon>Rhabditophora</taxon>
        <taxon>Macrostomorpha</taxon>
        <taxon>Macrostomida</taxon>
        <taxon>Macrostomidae</taxon>
        <taxon>Macrostomum</taxon>
    </lineage>
</organism>
<feature type="compositionally biased region" description="Polar residues" evidence="13">
    <location>
        <begin position="242"/>
        <end position="254"/>
    </location>
</feature>
<dbReference type="Gene3D" id="3.30.60.60">
    <property type="entry name" value="N-acetyl transferase-like"/>
    <property type="match status" value="1"/>
</dbReference>
<dbReference type="InterPro" id="IPR016181">
    <property type="entry name" value="Acyl_CoA_acyltransferase"/>
</dbReference>
<dbReference type="GO" id="GO:0010484">
    <property type="term" value="F:histone H3 acetyltransferase activity"/>
    <property type="evidence" value="ECO:0007669"/>
    <property type="project" value="TreeGrafter"/>
</dbReference>
<comment type="caution">
    <text evidence="15">The sequence shown here is derived from an EMBL/GenBank/DDBJ whole genome shotgun (WGS) entry which is preliminary data.</text>
</comment>
<dbReference type="AlphaFoldDB" id="A0A267DKT6"/>
<feature type="compositionally biased region" description="Basic residues" evidence="13">
    <location>
        <begin position="181"/>
        <end position="191"/>
    </location>
</feature>
<dbReference type="GO" id="GO:0003712">
    <property type="term" value="F:transcription coregulator activity"/>
    <property type="evidence" value="ECO:0007669"/>
    <property type="project" value="TreeGrafter"/>
</dbReference>
<evidence type="ECO:0000256" key="10">
    <source>
        <dbReference type="ARBA" id="ARBA00022990"/>
    </source>
</evidence>
<evidence type="ECO:0000256" key="5">
    <source>
        <dbReference type="ARBA" id="ARBA00022679"/>
    </source>
</evidence>
<keyword evidence="16" id="KW-1185">Reference proteome</keyword>
<evidence type="ECO:0000256" key="4">
    <source>
        <dbReference type="ARBA" id="ARBA00022553"/>
    </source>
</evidence>
<feature type="compositionally biased region" description="Polar residues" evidence="13">
    <location>
        <begin position="192"/>
        <end position="207"/>
    </location>
</feature>
<dbReference type="Pfam" id="PF01853">
    <property type="entry name" value="MOZ_SAS"/>
    <property type="match status" value="1"/>
</dbReference>
<dbReference type="InterPro" id="IPR002717">
    <property type="entry name" value="HAT_MYST-type"/>
</dbReference>
<sequence>MPGCSAAPLPAIMSCIELIRQRKRRPTLERIAKILNSSHSTGRVQEALNSAAEAGLILRYGKPDDYAYAIVPKSCNEINNKYSNLLLNDSTKLDDVGGNPARAATVWRCVDSPRPDLAAADNEDTRDNDDGSDSSHRSLVFEDLTDYAPTLGGVAFRPVTPPLTPTSSSKLPNSPMAASSIRKRAGTKPKSKNNTGIRKSNNSQIAKPNSYKKRTKRRDQGLYDGLSHLYHADSKRDRKRSGCQQQSAASNNYCPTVGFDGEGTLDSSRMADEDSSLACVESPSVSMSKQTVAIADLPDPVPAEDVELFRLVTAPTAAQQQVGVAELSSGLALPPAVQIGQHRISCWYSAPYPSEYLHLAVLHLCPFCLHYIKSANVLARHLLKTCQLRHPPGNEIYRRTDLSVFEVDGSSAKVYCRNLCLLAKLFLDHKTLYFDVEPFLFYVLCQRRQDGWHLLGYFSKEKRSAQRYNLSCIMTLPCYQRRGYGRFLIDFSYLLSRRELLPGTPERPLSDLGRLTYQAYWTDAVLDWLSAKVFGSTDKLESASFISCTDLSSIEFSISEMAYSTGIEADDLAGTLQRLELLQLSSAQPLQQRQQLQVDASKLRRRLLDRRRVRQGSGGAGAGRRTVELAKLDEEALRWAPVVIR</sequence>
<reference evidence="15 16" key="1">
    <citation type="submission" date="2017-06" db="EMBL/GenBank/DDBJ databases">
        <title>A platform for efficient transgenesis in Macrostomum lignano, a flatworm model organism for stem cell research.</title>
        <authorList>
            <person name="Berezikov E."/>
        </authorList>
    </citation>
    <scope>NUCLEOTIDE SEQUENCE [LARGE SCALE GENOMIC DNA]</scope>
    <source>
        <strain evidence="15">DV1</strain>
        <tissue evidence="15">Whole organism</tissue>
    </source>
</reference>
<comment type="subcellular location">
    <subcellularLocation>
        <location evidence="1">Nucleus</location>
    </subcellularLocation>
</comment>
<dbReference type="EMBL" id="NIVC01003760">
    <property type="protein sequence ID" value="PAA49918.1"/>
    <property type="molecule type" value="Genomic_DNA"/>
</dbReference>
<dbReference type="STRING" id="282301.A0A267DKT6"/>
<dbReference type="InterPro" id="IPR050603">
    <property type="entry name" value="MYST_HAT"/>
</dbReference>
<keyword evidence="6" id="KW-0479">Metal-binding</keyword>
<proteinExistence type="inferred from homology"/>
<accession>A0A267DKT6</accession>
<feature type="region of interest" description="Disordered" evidence="13">
    <location>
        <begin position="114"/>
        <end position="136"/>
    </location>
</feature>
<keyword evidence="9" id="KW-0156">Chromatin regulator</keyword>
<feature type="domain" description="MYST-type HAT" evidence="14">
    <location>
        <begin position="329"/>
        <end position="641"/>
    </location>
</feature>
<keyword evidence="11" id="KW-0539">Nucleus</keyword>
<keyword evidence="10" id="KW-0007">Acetylation</keyword>
<evidence type="ECO:0000256" key="6">
    <source>
        <dbReference type="ARBA" id="ARBA00022723"/>
    </source>
</evidence>
<dbReference type="Proteomes" id="UP000215902">
    <property type="component" value="Unassembled WGS sequence"/>
</dbReference>
<feature type="compositionally biased region" description="Low complexity" evidence="13">
    <location>
        <begin position="165"/>
        <end position="175"/>
    </location>
</feature>
<dbReference type="Pfam" id="PF17772">
    <property type="entry name" value="zf-MYST"/>
    <property type="match status" value="1"/>
</dbReference>
<dbReference type="GO" id="GO:0070776">
    <property type="term" value="C:MOZ/MORF histone acetyltransferase complex"/>
    <property type="evidence" value="ECO:0007669"/>
    <property type="project" value="TreeGrafter"/>
</dbReference>
<dbReference type="FunFam" id="3.40.630.30:FF:000001">
    <property type="entry name" value="Histone acetyltransferase"/>
    <property type="match status" value="1"/>
</dbReference>
<keyword evidence="4" id="KW-0597">Phosphoprotein</keyword>
<dbReference type="InterPro" id="IPR048589">
    <property type="entry name" value="SAMD1-like_WH"/>
</dbReference>
<dbReference type="PANTHER" id="PTHR10615:SF217">
    <property type="entry name" value="HISTONE ACETYLTRANSFERASE"/>
    <property type="match status" value="1"/>
</dbReference>